<evidence type="ECO:0000256" key="5">
    <source>
        <dbReference type="ARBA" id="ARBA00022737"/>
    </source>
</evidence>
<evidence type="ECO:0000256" key="7">
    <source>
        <dbReference type="ARBA" id="ARBA00023136"/>
    </source>
</evidence>
<dbReference type="SUPFAM" id="SSF52058">
    <property type="entry name" value="L domain-like"/>
    <property type="match status" value="1"/>
</dbReference>
<keyword evidence="4" id="KW-0732">Signal</keyword>
<dbReference type="Gene3D" id="3.80.10.10">
    <property type="entry name" value="Ribonuclease Inhibitor"/>
    <property type="match status" value="1"/>
</dbReference>
<organism evidence="10 11">
    <name type="scientific">Taxus chinensis</name>
    <name type="common">Chinese yew</name>
    <name type="synonym">Taxus wallichiana var. chinensis</name>
    <dbReference type="NCBI Taxonomy" id="29808"/>
    <lineage>
        <taxon>Eukaryota</taxon>
        <taxon>Viridiplantae</taxon>
        <taxon>Streptophyta</taxon>
        <taxon>Embryophyta</taxon>
        <taxon>Tracheophyta</taxon>
        <taxon>Spermatophyta</taxon>
        <taxon>Pinopsida</taxon>
        <taxon>Pinidae</taxon>
        <taxon>Conifers II</taxon>
        <taxon>Cupressales</taxon>
        <taxon>Taxaceae</taxon>
        <taxon>Taxus</taxon>
    </lineage>
</organism>
<keyword evidence="2" id="KW-0433">Leucine-rich repeat</keyword>
<feature type="non-terminal residue" evidence="10">
    <location>
        <position position="308"/>
    </location>
</feature>
<comment type="caution">
    <text evidence="10">The sequence shown here is derived from an EMBL/GenBank/DDBJ whole genome shotgun (WGS) entry which is preliminary data.</text>
</comment>
<evidence type="ECO:0000259" key="9">
    <source>
        <dbReference type="PROSITE" id="PS50011"/>
    </source>
</evidence>
<evidence type="ECO:0000256" key="2">
    <source>
        <dbReference type="ARBA" id="ARBA00022614"/>
    </source>
</evidence>
<name>A0AA38LA22_TAXCH</name>
<feature type="non-terminal residue" evidence="10">
    <location>
        <position position="1"/>
    </location>
</feature>
<keyword evidence="8" id="KW-0325">Glycoprotein</keyword>
<evidence type="ECO:0000256" key="4">
    <source>
        <dbReference type="ARBA" id="ARBA00022729"/>
    </source>
</evidence>
<evidence type="ECO:0000313" key="10">
    <source>
        <dbReference type="EMBL" id="KAH9317448.1"/>
    </source>
</evidence>
<dbReference type="InterPro" id="IPR001611">
    <property type="entry name" value="Leu-rich_rpt"/>
</dbReference>
<dbReference type="GO" id="GO:0005524">
    <property type="term" value="F:ATP binding"/>
    <property type="evidence" value="ECO:0007669"/>
    <property type="project" value="InterPro"/>
</dbReference>
<evidence type="ECO:0000313" key="11">
    <source>
        <dbReference type="Proteomes" id="UP000824469"/>
    </source>
</evidence>
<dbReference type="InterPro" id="IPR008271">
    <property type="entry name" value="Ser/Thr_kinase_AS"/>
</dbReference>
<dbReference type="GO" id="GO:0004672">
    <property type="term" value="F:protein kinase activity"/>
    <property type="evidence" value="ECO:0007669"/>
    <property type="project" value="InterPro"/>
</dbReference>
<comment type="subcellular location">
    <subcellularLocation>
        <location evidence="1">Membrane</location>
    </subcellularLocation>
</comment>
<keyword evidence="3" id="KW-0812">Transmembrane</keyword>
<feature type="domain" description="Protein kinase" evidence="9">
    <location>
        <begin position="102"/>
        <end position="308"/>
    </location>
</feature>
<dbReference type="Pfam" id="PF13855">
    <property type="entry name" value="LRR_8"/>
    <property type="match status" value="1"/>
</dbReference>
<keyword evidence="6" id="KW-1133">Transmembrane helix</keyword>
<evidence type="ECO:0000256" key="1">
    <source>
        <dbReference type="ARBA" id="ARBA00004370"/>
    </source>
</evidence>
<evidence type="ECO:0000256" key="6">
    <source>
        <dbReference type="ARBA" id="ARBA00022989"/>
    </source>
</evidence>
<evidence type="ECO:0000256" key="8">
    <source>
        <dbReference type="ARBA" id="ARBA00023180"/>
    </source>
</evidence>
<dbReference type="PANTHER" id="PTHR45974">
    <property type="entry name" value="RECEPTOR-LIKE PROTEIN 55"/>
    <property type="match status" value="1"/>
</dbReference>
<dbReference type="EMBL" id="JAHRHJ020000004">
    <property type="protein sequence ID" value="KAH9317448.1"/>
    <property type="molecule type" value="Genomic_DNA"/>
</dbReference>
<gene>
    <name evidence="10" type="ORF">KI387_019217</name>
</gene>
<dbReference type="PROSITE" id="PS00108">
    <property type="entry name" value="PROTEIN_KINASE_ST"/>
    <property type="match status" value="1"/>
</dbReference>
<dbReference type="InterPro" id="IPR032675">
    <property type="entry name" value="LRR_dom_sf"/>
</dbReference>
<keyword evidence="5" id="KW-0677">Repeat</keyword>
<evidence type="ECO:0000256" key="3">
    <source>
        <dbReference type="ARBA" id="ARBA00022692"/>
    </source>
</evidence>
<keyword evidence="11" id="KW-1185">Reference proteome</keyword>
<accession>A0AA38LA22</accession>
<dbReference type="Pfam" id="PF07714">
    <property type="entry name" value="PK_Tyr_Ser-Thr"/>
    <property type="match status" value="1"/>
</dbReference>
<dbReference type="InterPro" id="IPR011009">
    <property type="entry name" value="Kinase-like_dom_sf"/>
</dbReference>
<protein>
    <recommendedName>
        <fullName evidence="9">Protein kinase domain-containing protein</fullName>
    </recommendedName>
</protein>
<proteinExistence type="predicted"/>
<dbReference type="OMA" id="ESIHYIN"/>
<dbReference type="FunFam" id="3.80.10.10:FF:000041">
    <property type="entry name" value="LRR receptor-like serine/threonine-protein kinase ERECTA"/>
    <property type="match status" value="1"/>
</dbReference>
<dbReference type="InterPro" id="IPR001245">
    <property type="entry name" value="Ser-Thr/Tyr_kinase_cat_dom"/>
</dbReference>
<dbReference type="Proteomes" id="UP000824469">
    <property type="component" value="Unassembled WGS sequence"/>
</dbReference>
<sequence length="308" mass="33989">LSTNNLTEPIPAELGSLSQLQTLYLCETHLTGPMPTSLLNCTALLHFASLSGMVPTDLGKLLQLKIIELHNNRFVSAGNHNLMPFLTALTNCSQLESIDVSHNLLDGPIPGEISKIVSAQEIEISSNRLHGEIPSVLENCLALEYLNLSNNALTGLIPNAISKLQYMEIVDLSSNFLSGAIPMSLKQLESIHYINLGFNNLTGIIPEKGLLPNKTLIFSPNGSLEKYLYPNSIKEEDVCRLGLNEYLNIGIDVAHGMEYLHYDCPFQVVHCDLKPDNVLLDANMVALMVTRKRPIDAIFVGDLNMRNW</sequence>
<dbReference type="SUPFAM" id="SSF56112">
    <property type="entry name" value="Protein kinase-like (PK-like)"/>
    <property type="match status" value="1"/>
</dbReference>
<dbReference type="GO" id="GO:0016020">
    <property type="term" value="C:membrane"/>
    <property type="evidence" value="ECO:0007669"/>
    <property type="project" value="UniProtKB-SubCell"/>
</dbReference>
<dbReference type="InterPro" id="IPR000719">
    <property type="entry name" value="Prot_kinase_dom"/>
</dbReference>
<dbReference type="AlphaFoldDB" id="A0AA38LA22"/>
<reference evidence="10 11" key="1">
    <citation type="journal article" date="2021" name="Nat. Plants">
        <title>The Taxus genome provides insights into paclitaxel biosynthesis.</title>
        <authorList>
            <person name="Xiong X."/>
            <person name="Gou J."/>
            <person name="Liao Q."/>
            <person name="Li Y."/>
            <person name="Zhou Q."/>
            <person name="Bi G."/>
            <person name="Li C."/>
            <person name="Du R."/>
            <person name="Wang X."/>
            <person name="Sun T."/>
            <person name="Guo L."/>
            <person name="Liang H."/>
            <person name="Lu P."/>
            <person name="Wu Y."/>
            <person name="Zhang Z."/>
            <person name="Ro D.K."/>
            <person name="Shang Y."/>
            <person name="Huang S."/>
            <person name="Yan J."/>
        </authorList>
    </citation>
    <scope>NUCLEOTIDE SEQUENCE [LARGE SCALE GENOMIC DNA]</scope>
    <source>
        <strain evidence="10">Ta-2019</strain>
    </source>
</reference>
<keyword evidence="7" id="KW-0472">Membrane</keyword>
<dbReference type="Gene3D" id="1.10.510.10">
    <property type="entry name" value="Transferase(Phosphotransferase) domain 1"/>
    <property type="match status" value="1"/>
</dbReference>
<dbReference type="Pfam" id="PF00560">
    <property type="entry name" value="LRR_1"/>
    <property type="match status" value="1"/>
</dbReference>
<dbReference type="PROSITE" id="PS50011">
    <property type="entry name" value="PROTEIN_KINASE_DOM"/>
    <property type="match status" value="1"/>
</dbReference>